<dbReference type="InterPro" id="IPR011990">
    <property type="entry name" value="TPR-like_helical_dom_sf"/>
</dbReference>
<dbReference type="InterPro" id="IPR018704">
    <property type="entry name" value="SecYEG/CpoB_TPR"/>
</dbReference>
<comment type="subcellular location">
    <subcellularLocation>
        <location evidence="1">Cell membrane</location>
        <topology evidence="1">Single-pass type II membrane protein</topology>
    </subcellularLocation>
</comment>
<proteinExistence type="inferred from homology"/>
<keyword evidence="6" id="KW-0143">Chaperone</keyword>
<evidence type="ECO:0000256" key="2">
    <source>
        <dbReference type="ARBA" id="ARBA00022475"/>
    </source>
</evidence>
<accession>A0A081BCL7</accession>
<gene>
    <name evidence="12" type="ORF">M2A_2284</name>
</gene>
<dbReference type="Proteomes" id="UP000028702">
    <property type="component" value="Unassembled WGS sequence"/>
</dbReference>
<organism evidence="12 13">
    <name type="scientific">Tepidicaulis marinus</name>
    <dbReference type="NCBI Taxonomy" id="1333998"/>
    <lineage>
        <taxon>Bacteria</taxon>
        <taxon>Pseudomonadati</taxon>
        <taxon>Pseudomonadota</taxon>
        <taxon>Alphaproteobacteria</taxon>
        <taxon>Hyphomicrobiales</taxon>
        <taxon>Parvibaculaceae</taxon>
        <taxon>Tepidicaulis</taxon>
    </lineage>
</organism>
<reference evidence="12 13" key="1">
    <citation type="submission" date="2014-07" db="EMBL/GenBank/DDBJ databases">
        <title>Tepidicaulis marinum gen. nov., sp. nov., a novel marine bacterium denitrifying nitrate to nitrous oxide strictly under microaerobic conditions.</title>
        <authorList>
            <person name="Takeuchi M."/>
            <person name="Yamagishi T."/>
            <person name="Kamagata Y."/>
            <person name="Oshima K."/>
            <person name="Hattori M."/>
            <person name="Katayama T."/>
            <person name="Hanada S."/>
            <person name="Tamaki H."/>
            <person name="Marumo K."/>
            <person name="Maeda H."/>
            <person name="Nedachi M."/>
            <person name="Iwasaki W."/>
            <person name="Suwa Y."/>
            <person name="Sakata S."/>
        </authorList>
    </citation>
    <scope>NUCLEOTIDE SEQUENCE [LARGE SCALE GENOMIC DNA]</scope>
    <source>
        <strain evidence="12 13">MA2</strain>
    </source>
</reference>
<name>A0A081BCL7_9HYPH</name>
<comment type="similarity">
    <text evidence="7">Belongs to the YfgM family.</text>
</comment>
<evidence type="ECO:0000256" key="5">
    <source>
        <dbReference type="ARBA" id="ARBA00023136"/>
    </source>
</evidence>
<sequence length="241" mass="25529">MSDIFREVEEDLRRDELRKIWDKYGIYVVGLGLGIVLVTAAVVGWRAYSLSEAEEASLAYEAVLAEAEENPQAAADKLAALAEESPAGYAALAQLRRGAALAEEGDRQGAVSVYEQLASNGAAGGIIQELAQIKAASLLIGQASHDDIRLRLVGLTGEGKPWRNLARELLGLSAYQAGEYAEARSLFQEITRDNTATPGLRDRAHVMIALISPKIAAEALESSAAAGEQAPEEGADVPAGE</sequence>
<feature type="region of interest" description="Disordered" evidence="9">
    <location>
        <begin position="221"/>
        <end position="241"/>
    </location>
</feature>
<dbReference type="PANTHER" id="PTHR38035:SF1">
    <property type="entry name" value="ANCILLARY SECYEG TRANSLOCON SUBUNIT"/>
    <property type="match status" value="1"/>
</dbReference>
<dbReference type="GO" id="GO:0005886">
    <property type="term" value="C:plasma membrane"/>
    <property type="evidence" value="ECO:0007669"/>
    <property type="project" value="UniProtKB-SubCell"/>
</dbReference>
<evidence type="ECO:0000313" key="12">
    <source>
        <dbReference type="EMBL" id="GAK45785.1"/>
    </source>
</evidence>
<dbReference type="Pfam" id="PF09976">
    <property type="entry name" value="TPR_21"/>
    <property type="match status" value="1"/>
</dbReference>
<comment type="caution">
    <text evidence="12">The sequence shown here is derived from an EMBL/GenBank/DDBJ whole genome shotgun (WGS) entry which is preliminary data.</text>
</comment>
<dbReference type="PANTHER" id="PTHR38035">
    <property type="entry name" value="UPF0070 PROTEIN YFGM"/>
    <property type="match status" value="1"/>
</dbReference>
<dbReference type="RefSeq" id="WP_052379427.1">
    <property type="nucleotide sequence ID" value="NZ_BBIO01000012.1"/>
</dbReference>
<evidence type="ECO:0000256" key="8">
    <source>
        <dbReference type="ARBA" id="ARBA00024235"/>
    </source>
</evidence>
<dbReference type="GO" id="GO:0044877">
    <property type="term" value="F:protein-containing complex binding"/>
    <property type="evidence" value="ECO:0007669"/>
    <property type="project" value="InterPro"/>
</dbReference>
<evidence type="ECO:0000256" key="1">
    <source>
        <dbReference type="ARBA" id="ARBA00004401"/>
    </source>
</evidence>
<dbReference type="InterPro" id="IPR026039">
    <property type="entry name" value="YfgM"/>
</dbReference>
<keyword evidence="2" id="KW-1003">Cell membrane</keyword>
<keyword evidence="13" id="KW-1185">Reference proteome</keyword>
<evidence type="ECO:0000256" key="10">
    <source>
        <dbReference type="SAM" id="Phobius"/>
    </source>
</evidence>
<dbReference type="SUPFAM" id="SSF48452">
    <property type="entry name" value="TPR-like"/>
    <property type="match status" value="1"/>
</dbReference>
<feature type="transmembrane region" description="Helical" evidence="10">
    <location>
        <begin position="24"/>
        <end position="48"/>
    </location>
</feature>
<keyword evidence="4 10" id="KW-1133">Transmembrane helix</keyword>
<dbReference type="STRING" id="1333998.M2A_2284"/>
<dbReference type="AlphaFoldDB" id="A0A081BCL7"/>
<evidence type="ECO:0000256" key="4">
    <source>
        <dbReference type="ARBA" id="ARBA00022989"/>
    </source>
</evidence>
<evidence type="ECO:0000313" key="13">
    <source>
        <dbReference type="Proteomes" id="UP000028702"/>
    </source>
</evidence>
<protein>
    <recommendedName>
        <fullName evidence="8">Ancillary SecYEG translocon subunit</fullName>
    </recommendedName>
</protein>
<dbReference type="EMBL" id="BBIO01000012">
    <property type="protein sequence ID" value="GAK45785.1"/>
    <property type="molecule type" value="Genomic_DNA"/>
</dbReference>
<feature type="domain" description="Ancillary SecYEG translocon subunit/Cell division coordinator CpoB TPR" evidence="11">
    <location>
        <begin position="19"/>
        <end position="192"/>
    </location>
</feature>
<keyword evidence="3 10" id="KW-0812">Transmembrane</keyword>
<evidence type="ECO:0000256" key="7">
    <source>
        <dbReference type="ARBA" id="ARBA00024197"/>
    </source>
</evidence>
<evidence type="ECO:0000256" key="3">
    <source>
        <dbReference type="ARBA" id="ARBA00022692"/>
    </source>
</evidence>
<keyword evidence="5 10" id="KW-0472">Membrane</keyword>
<evidence type="ECO:0000256" key="6">
    <source>
        <dbReference type="ARBA" id="ARBA00023186"/>
    </source>
</evidence>
<dbReference type="eggNOG" id="COG4649">
    <property type="taxonomic scope" value="Bacteria"/>
</dbReference>
<evidence type="ECO:0000259" key="11">
    <source>
        <dbReference type="Pfam" id="PF09976"/>
    </source>
</evidence>
<evidence type="ECO:0000256" key="9">
    <source>
        <dbReference type="SAM" id="MobiDB-lite"/>
    </source>
</evidence>